<evidence type="ECO:0000256" key="8">
    <source>
        <dbReference type="ARBA" id="ARBA00023180"/>
    </source>
</evidence>
<comment type="caution">
    <text evidence="13">The sequence shown here is derived from an EMBL/GenBank/DDBJ whole genome shotgun (WGS) entry which is preliminary data.</text>
</comment>
<evidence type="ECO:0000256" key="11">
    <source>
        <dbReference type="RuleBase" id="RU361169"/>
    </source>
</evidence>
<sequence length="383" mass="40038">MVLLPSLSTASLAIITFLSSTAYAATCTVATGGDAATAITNAFNSCKNGGTVVFTKGATYNLNSMVDVSGLQNTIVQFYGTINFPAYNTKYNDQSAYISIKGDQIHWDGGNVGTINGNGQGWYNAQNHQAPTALRIQATNSYFGNFRIFQSPRAHVGITSSDNVHLDHVTFKTVSTDSSKPAKNTDAVDISNSKNIVFTNSNLTVGDDCTAMNNDIYNVTVSSVNCNGGHGFSIGSLGKGGSTATVKTVRILSSTCTNCQNGVRIKTWPGGKGSVSDIHYESITLNKVDNPIVVTTHYCDQNQQSFCNGNDSKSLSITGVTIKGVTGSIGSASNSPVMSINCSTGTPCSGFSITGVNVSKNANTAKNQCINLTGSNNIPACKA</sequence>
<dbReference type="Pfam" id="PF00295">
    <property type="entry name" value="Glyco_hydro_28"/>
    <property type="match status" value="1"/>
</dbReference>
<evidence type="ECO:0000256" key="3">
    <source>
        <dbReference type="ARBA" id="ARBA00022525"/>
    </source>
</evidence>
<keyword evidence="5" id="KW-0677">Repeat</keyword>
<dbReference type="Proteomes" id="UP000093000">
    <property type="component" value="Unassembled WGS sequence"/>
</dbReference>
<evidence type="ECO:0000256" key="7">
    <source>
        <dbReference type="ARBA" id="ARBA00023157"/>
    </source>
</evidence>
<keyword evidence="10" id="KW-0961">Cell wall biogenesis/degradation</keyword>
<dbReference type="GO" id="GO:0004650">
    <property type="term" value="F:polygalacturonase activity"/>
    <property type="evidence" value="ECO:0007669"/>
    <property type="project" value="InterPro"/>
</dbReference>
<accession>A0A1C7MYM2</accession>
<dbReference type="InterPro" id="IPR011050">
    <property type="entry name" value="Pectin_lyase_fold/virulence"/>
</dbReference>
<keyword evidence="7" id="KW-1015">Disulfide bond</keyword>
<dbReference type="SUPFAM" id="SSF51126">
    <property type="entry name" value="Pectin lyase-like"/>
    <property type="match status" value="1"/>
</dbReference>
<reference evidence="13 14" key="1">
    <citation type="submission" date="2016-03" db="EMBL/GenBank/DDBJ databases">
        <title>Choanephora cucurbitarum.</title>
        <authorList>
            <person name="Min B."/>
            <person name="Park H."/>
            <person name="Park J.-H."/>
            <person name="Shin H.-D."/>
            <person name="Choi I.-G."/>
        </authorList>
    </citation>
    <scope>NUCLEOTIDE SEQUENCE [LARGE SCALE GENOMIC DNA]</scope>
    <source>
        <strain evidence="13 14">KUS-F28377</strain>
    </source>
</reference>
<dbReference type="PANTHER" id="PTHR31736">
    <property type="match status" value="1"/>
</dbReference>
<feature type="signal peptide" evidence="12">
    <location>
        <begin position="1"/>
        <end position="24"/>
    </location>
</feature>
<keyword evidence="4 12" id="KW-0732">Signal</keyword>
<dbReference type="GO" id="GO:0005576">
    <property type="term" value="C:extracellular region"/>
    <property type="evidence" value="ECO:0007669"/>
    <property type="project" value="UniProtKB-SubCell"/>
</dbReference>
<name>A0A1C7MYM2_9FUNG</name>
<organism evidence="13 14">
    <name type="scientific">Choanephora cucurbitarum</name>
    <dbReference type="NCBI Taxonomy" id="101091"/>
    <lineage>
        <taxon>Eukaryota</taxon>
        <taxon>Fungi</taxon>
        <taxon>Fungi incertae sedis</taxon>
        <taxon>Mucoromycota</taxon>
        <taxon>Mucoromycotina</taxon>
        <taxon>Mucoromycetes</taxon>
        <taxon>Mucorales</taxon>
        <taxon>Mucorineae</taxon>
        <taxon>Choanephoraceae</taxon>
        <taxon>Choanephoroideae</taxon>
        <taxon>Choanephora</taxon>
    </lineage>
</organism>
<dbReference type="InterPro" id="IPR006626">
    <property type="entry name" value="PbH1"/>
</dbReference>
<evidence type="ECO:0000256" key="12">
    <source>
        <dbReference type="SAM" id="SignalP"/>
    </source>
</evidence>
<evidence type="ECO:0000313" key="14">
    <source>
        <dbReference type="Proteomes" id="UP000093000"/>
    </source>
</evidence>
<dbReference type="GO" id="GO:0046576">
    <property type="term" value="F:rhamnogalacturonan alpha-L-rhamnopyranosyl-(1-&gt;4)-alpha-D-galactopyranosyluronide lyase activity"/>
    <property type="evidence" value="ECO:0007669"/>
    <property type="project" value="UniProtKB-ARBA"/>
</dbReference>
<gene>
    <name evidence="13" type="primary">rpg16_0</name>
    <name evidence="13" type="ORF">A0J61_10092</name>
</gene>
<dbReference type="STRING" id="101091.A0A1C7MYM2"/>
<keyword evidence="9 11" id="KW-0326">Glycosidase</keyword>
<comment type="subcellular location">
    <subcellularLocation>
        <location evidence="1">Secreted</location>
    </subcellularLocation>
</comment>
<dbReference type="InParanoid" id="A0A1C7MYM2"/>
<dbReference type="Gene3D" id="2.160.20.10">
    <property type="entry name" value="Single-stranded right-handed beta-helix, Pectin lyase-like"/>
    <property type="match status" value="1"/>
</dbReference>
<dbReference type="InterPro" id="IPR000743">
    <property type="entry name" value="Glyco_hydro_28"/>
</dbReference>
<dbReference type="GO" id="GO:0071555">
    <property type="term" value="P:cell wall organization"/>
    <property type="evidence" value="ECO:0007669"/>
    <property type="project" value="UniProtKB-KW"/>
</dbReference>
<keyword evidence="3" id="KW-0964">Secreted</keyword>
<keyword evidence="14" id="KW-1185">Reference proteome</keyword>
<comment type="similarity">
    <text evidence="2 11">Belongs to the glycosyl hydrolase 28 family.</text>
</comment>
<protein>
    <submittedName>
        <fullName evidence="13">Exopolygalacturonase rpg16</fullName>
    </submittedName>
</protein>
<feature type="chain" id="PRO_5008889360" evidence="12">
    <location>
        <begin position="25"/>
        <end position="383"/>
    </location>
</feature>
<dbReference type="EMBL" id="LUGH01001029">
    <property type="protein sequence ID" value="OBZ81858.1"/>
    <property type="molecule type" value="Genomic_DNA"/>
</dbReference>
<evidence type="ECO:0000256" key="2">
    <source>
        <dbReference type="ARBA" id="ARBA00008834"/>
    </source>
</evidence>
<proteinExistence type="inferred from homology"/>
<evidence type="ECO:0000313" key="13">
    <source>
        <dbReference type="EMBL" id="OBZ81858.1"/>
    </source>
</evidence>
<dbReference type="AlphaFoldDB" id="A0A1C7MYM2"/>
<evidence type="ECO:0000256" key="9">
    <source>
        <dbReference type="ARBA" id="ARBA00023295"/>
    </source>
</evidence>
<dbReference type="PANTHER" id="PTHR31736:SF19">
    <property type="entry name" value="PECTIN LYASE SUPERFAMILY PROTEIN-RELATED"/>
    <property type="match status" value="1"/>
</dbReference>
<dbReference type="SMART" id="SM00710">
    <property type="entry name" value="PbH1"/>
    <property type="match status" value="6"/>
</dbReference>
<evidence type="ECO:0000256" key="10">
    <source>
        <dbReference type="ARBA" id="ARBA00023316"/>
    </source>
</evidence>
<dbReference type="InterPro" id="IPR012334">
    <property type="entry name" value="Pectin_lyas_fold"/>
</dbReference>
<evidence type="ECO:0000256" key="4">
    <source>
        <dbReference type="ARBA" id="ARBA00022729"/>
    </source>
</evidence>
<dbReference type="OrthoDB" id="187139at2759"/>
<keyword evidence="6 11" id="KW-0378">Hydrolase</keyword>
<dbReference type="GO" id="GO:0045490">
    <property type="term" value="P:pectin catabolic process"/>
    <property type="evidence" value="ECO:0007669"/>
    <property type="project" value="UniProtKB-ARBA"/>
</dbReference>
<evidence type="ECO:0000256" key="5">
    <source>
        <dbReference type="ARBA" id="ARBA00022737"/>
    </source>
</evidence>
<evidence type="ECO:0000256" key="6">
    <source>
        <dbReference type="ARBA" id="ARBA00022801"/>
    </source>
</evidence>
<evidence type="ECO:0000256" key="1">
    <source>
        <dbReference type="ARBA" id="ARBA00004613"/>
    </source>
</evidence>
<keyword evidence="8" id="KW-0325">Glycoprotein</keyword>